<sequence length="1296" mass="144506">MLVDLQLLGYYHAQDAETQEPFVAYVLQVTTNNSPPFRIYRRYAELAAFAAQLQYTPPGGFPPPSALNTHVVAPLERFVHHLVHHLTQQQAAGLQHDVHSTVGRDLQLVRDFVAQDRNRPPNAVTGVVPAWAEPLPTTWTHQPDERDETSGTTEDDAATTLRNEVGQVEGSLSALWHCLDAYKYATSAWWRATCAVVDEYERMGDVSLLRGQNKARLVHRLGHVVAALEPPCCDEAVRTPLARLRHHVLPEVRETYWTRHKSGPPDTLRRRLGHERTTLQTTVRAHLDTSLRAFVDAHTHLLSTLATQFEALQDEEAQRSSMEAGCVRHKNRPRTSANREQRTVADTKSGPNDVDRKDSASNKMAVSIVPDRMDESTVPNKMAESTVPNKMAESTVRDKMNESTVPDKIDVSTVPDKMAESTVPDKMAESTVPDRIDESTVPDRMAESTVPDKMAASTVPDKMDESAVADKMDESTVPDKMDESTDPKHADECTVLDKVDEGTHRDERTVPDKTDEWTDGDGPDQGTVPDTPDAPRSQLYVWGRPPSFEVGAPVILRPTSVTVLRGQCIVQVACGGERVLYLTSTGDVYSYGEVDEHKMMPRPDDSSSSCSPRTFRTPHLVQPLALAKALHATCITSVACGAQHSVALTATGEVYTWGSGEDGRLGHGDMRDRSVPRKVMHLLRDTIVHASCGGAHTAVLSATGTVFTFGRGRNGRLGVGDLKCRETPTCVTPEPPSTRFMRVVCGWNFTLAVDTQGHVWTWGKTGEGQCGMGYMDHDQVVPERVPWDAPRVMDVACGYTHTLVLTGRGDVYAWGLGEYGQLGTGDVYQPRPTKVEGLGLCPSDPLARVYCGAFHSIATTENHAMFAWGLNSYGACGLGHTVNKDKPERIHEFAPEAHLSVACGHKYTIALEVYPAPHHRARRRDESQLFCRAPSPRHEKEEELRRAKKLWRTRILRDWHEMKATPLAHSLWRQGIPPSLRARVWPLAIGNRLKITPELYQIYRRRTVWYKKQGLPIDHPDVTVDGGREHTLSLIDTDLPRTFPSLKLFDATGPYYTSLQQLLETYACYRPELGYIQGMSYLAAMLCLHMPQDPYLTFQCLANLMVQEHLYTFYLLDVELARVYYTLFDTFLAARHPAMYTHFQAIGLRSSAVYLMNWLQTLFLQVLPLPVAARVLDQFLLDGTVLLFRVAMAIHDVFAALLCSADLDVVLPLLQRSVAYHDTWNAHVTEQALFDTVARVAVPSHVVSGLDRVVNDVFFYEKRRERDKRVGQSHASAAGGPMDAISDAWSGLFGGF</sequence>
<dbReference type="EMBL" id="CM047585">
    <property type="protein sequence ID" value="KAI9910319.1"/>
    <property type="molecule type" value="Genomic_DNA"/>
</dbReference>
<evidence type="ECO:0000313" key="2">
    <source>
        <dbReference type="Proteomes" id="UP001163321"/>
    </source>
</evidence>
<evidence type="ECO:0000313" key="1">
    <source>
        <dbReference type="EMBL" id="KAI9910319.1"/>
    </source>
</evidence>
<keyword evidence="2" id="KW-1185">Reference proteome</keyword>
<protein>
    <submittedName>
        <fullName evidence="1">Uncharacterized protein</fullName>
    </submittedName>
</protein>
<accession>A0ACC0VV05</accession>
<organism evidence="1 2">
    <name type="scientific">Peronosclerospora sorghi</name>
    <dbReference type="NCBI Taxonomy" id="230839"/>
    <lineage>
        <taxon>Eukaryota</taxon>
        <taxon>Sar</taxon>
        <taxon>Stramenopiles</taxon>
        <taxon>Oomycota</taxon>
        <taxon>Peronosporomycetes</taxon>
        <taxon>Peronosporales</taxon>
        <taxon>Peronosporaceae</taxon>
        <taxon>Peronosclerospora</taxon>
    </lineage>
</organism>
<comment type="caution">
    <text evidence="1">The sequence shown here is derived from an EMBL/GenBank/DDBJ whole genome shotgun (WGS) entry which is preliminary data.</text>
</comment>
<proteinExistence type="predicted"/>
<reference evidence="1 2" key="1">
    <citation type="journal article" date="2022" name="bioRxiv">
        <title>The genome of the oomycete Peronosclerospora sorghi, a cosmopolitan pathogen of maize and sorghum, is inflated with dispersed pseudogenes.</title>
        <authorList>
            <person name="Fletcher K."/>
            <person name="Martin F."/>
            <person name="Isakeit T."/>
            <person name="Cavanaugh K."/>
            <person name="Magill C."/>
            <person name="Michelmore R."/>
        </authorList>
    </citation>
    <scope>NUCLEOTIDE SEQUENCE [LARGE SCALE GENOMIC DNA]</scope>
    <source>
        <strain evidence="1">P6</strain>
    </source>
</reference>
<gene>
    <name evidence="1" type="ORF">PsorP6_010557</name>
</gene>
<dbReference type="Proteomes" id="UP001163321">
    <property type="component" value="Chromosome 6"/>
</dbReference>
<name>A0ACC0VV05_9STRA</name>